<dbReference type="SMART" id="SM00028">
    <property type="entry name" value="TPR"/>
    <property type="match status" value="2"/>
</dbReference>
<sequence>MSAIIGIDFGCRTCRTAVLRKGKAEAFPNRHTERPQPIILDALDMTEGGGTACILPFRFRRLKQKLGSDQFIEGSSGPRSTADAVTEVFRQIVVDGRSALGEPVEKAVLAVPGFFPERARAALRDAALRAGVPAVKLYDEALGAVMGGARPAESGNTLVYAMGAGIFAVSVVQVREGGARVLSAAGDRFLGGDEFDSALVEVILDRLVIPRALEDLSGAMLRLKDLAESVKTGLSRREQEEFDVNLTDLFSQGGGVSMVITREDFERAIAGVVAMTLSSARGVVAEAGLAPQDLDRVLLVGGSTRVPIIERSLANAFAVPQVRAGDADIAVGAARQGGRLAEADWKRSDPVPAPPESGSAPAPPPARRSGQRAARPTPPPSSAWLDMLSAGVLEAEALWARGDLIAAIRALEKVLLQVSQFLGTLYQEAGQGLSREGRHGDAVVLLEKAVEFSPEDMLAQRAYHRALNQLAVALYRAQRFAEAEKAIQRALRINPKCPGCLDLAANIRREIRAARARTANFTSTRKRKKG</sequence>
<evidence type="ECO:0000313" key="8">
    <source>
        <dbReference type="EMBL" id="MBM3318679.1"/>
    </source>
</evidence>
<keyword evidence="3" id="KW-0547">Nucleotide-binding</keyword>
<reference evidence="8" key="1">
    <citation type="submission" date="2019-03" db="EMBL/GenBank/DDBJ databases">
        <title>Lake Tanganyika Metagenome-Assembled Genomes (MAGs).</title>
        <authorList>
            <person name="Tran P."/>
        </authorList>
    </citation>
    <scope>NUCLEOTIDE SEQUENCE</scope>
    <source>
        <strain evidence="8">M_DeepCast_400m_m2_100</strain>
    </source>
</reference>
<dbReference type="SUPFAM" id="SSF48452">
    <property type="entry name" value="TPR-like"/>
    <property type="match status" value="1"/>
</dbReference>
<dbReference type="PRINTS" id="PR00301">
    <property type="entry name" value="HEATSHOCK70"/>
</dbReference>
<dbReference type="GO" id="GO:0005524">
    <property type="term" value="F:ATP binding"/>
    <property type="evidence" value="ECO:0007669"/>
    <property type="project" value="UniProtKB-KW"/>
</dbReference>
<dbReference type="PANTHER" id="PTHR45639">
    <property type="entry name" value="HSC70CB, ISOFORM G-RELATED"/>
    <property type="match status" value="1"/>
</dbReference>
<evidence type="ECO:0000256" key="7">
    <source>
        <dbReference type="SAM" id="MobiDB-lite"/>
    </source>
</evidence>
<evidence type="ECO:0000256" key="5">
    <source>
        <dbReference type="ARBA" id="ARBA00022840"/>
    </source>
</evidence>
<comment type="caution">
    <text evidence="8">The sequence shown here is derived from an EMBL/GenBank/DDBJ whole genome shotgun (WGS) entry which is preliminary data.</text>
</comment>
<dbReference type="Gene3D" id="3.90.640.10">
    <property type="entry name" value="Actin, Chain A, domain 4"/>
    <property type="match status" value="1"/>
</dbReference>
<dbReference type="InterPro" id="IPR013126">
    <property type="entry name" value="Hsp_70_fam"/>
</dbReference>
<feature type="region of interest" description="Disordered" evidence="7">
    <location>
        <begin position="341"/>
        <end position="381"/>
    </location>
</feature>
<accession>A0A937XCZ9</accession>
<dbReference type="GO" id="GO:0140662">
    <property type="term" value="F:ATP-dependent protein folding chaperone"/>
    <property type="evidence" value="ECO:0007669"/>
    <property type="project" value="InterPro"/>
</dbReference>
<evidence type="ECO:0000256" key="1">
    <source>
        <dbReference type="ARBA" id="ARBA00007381"/>
    </source>
</evidence>
<dbReference type="Gene3D" id="3.30.420.40">
    <property type="match status" value="2"/>
</dbReference>
<dbReference type="InterPro" id="IPR011990">
    <property type="entry name" value="TPR-like_helical_dom_sf"/>
</dbReference>
<dbReference type="Pfam" id="PF00012">
    <property type="entry name" value="HSP70"/>
    <property type="match status" value="1"/>
</dbReference>
<evidence type="ECO:0000256" key="3">
    <source>
        <dbReference type="ARBA" id="ARBA00022741"/>
    </source>
</evidence>
<dbReference type="SUPFAM" id="SSF53067">
    <property type="entry name" value="Actin-like ATPase domain"/>
    <property type="match status" value="2"/>
</dbReference>
<keyword evidence="5" id="KW-0067">ATP-binding</keyword>
<dbReference type="InterPro" id="IPR019734">
    <property type="entry name" value="TPR_rpt"/>
</dbReference>
<feature type="repeat" description="TPR" evidence="6">
    <location>
        <begin position="464"/>
        <end position="497"/>
    </location>
</feature>
<feature type="compositionally biased region" description="Pro residues" evidence="7">
    <location>
        <begin position="351"/>
        <end position="366"/>
    </location>
</feature>
<evidence type="ECO:0000256" key="2">
    <source>
        <dbReference type="ARBA" id="ARBA00022737"/>
    </source>
</evidence>
<evidence type="ECO:0000313" key="9">
    <source>
        <dbReference type="Proteomes" id="UP000748308"/>
    </source>
</evidence>
<evidence type="ECO:0000256" key="4">
    <source>
        <dbReference type="ARBA" id="ARBA00022803"/>
    </source>
</evidence>
<dbReference type="PROSITE" id="PS50005">
    <property type="entry name" value="TPR"/>
    <property type="match status" value="2"/>
</dbReference>
<comment type="similarity">
    <text evidence="1">Belongs to the heat shock protein 70 family.</text>
</comment>
<dbReference type="GO" id="GO:0030968">
    <property type="term" value="P:endoplasmic reticulum unfolded protein response"/>
    <property type="evidence" value="ECO:0007669"/>
    <property type="project" value="TreeGrafter"/>
</dbReference>
<dbReference type="InterPro" id="IPR043129">
    <property type="entry name" value="ATPase_NBD"/>
</dbReference>
<keyword evidence="4 6" id="KW-0802">TPR repeat</keyword>
<dbReference type="InterPro" id="IPR013105">
    <property type="entry name" value="TPR_2"/>
</dbReference>
<organism evidence="8 9">
    <name type="scientific">Eiseniibacteriota bacterium</name>
    <dbReference type="NCBI Taxonomy" id="2212470"/>
    <lineage>
        <taxon>Bacteria</taxon>
        <taxon>Candidatus Eiseniibacteriota</taxon>
    </lineage>
</organism>
<proteinExistence type="inferred from homology"/>
<dbReference type="EMBL" id="VGIY01000442">
    <property type="protein sequence ID" value="MBM3318679.1"/>
    <property type="molecule type" value="Genomic_DNA"/>
</dbReference>
<dbReference type="PROSITE" id="PS01036">
    <property type="entry name" value="HSP70_3"/>
    <property type="match status" value="1"/>
</dbReference>
<evidence type="ECO:0000256" key="6">
    <source>
        <dbReference type="PROSITE-ProRule" id="PRU00339"/>
    </source>
</evidence>
<dbReference type="AlphaFoldDB" id="A0A937XCZ9"/>
<dbReference type="PANTHER" id="PTHR45639:SF34">
    <property type="entry name" value="CHAPERONE PROTEIN DNAK"/>
    <property type="match status" value="1"/>
</dbReference>
<dbReference type="Proteomes" id="UP000748308">
    <property type="component" value="Unassembled WGS sequence"/>
</dbReference>
<feature type="repeat" description="TPR" evidence="6">
    <location>
        <begin position="423"/>
        <end position="456"/>
    </location>
</feature>
<gene>
    <name evidence="8" type="ORF">FJY75_12585</name>
</gene>
<dbReference type="Pfam" id="PF07719">
    <property type="entry name" value="TPR_2"/>
    <property type="match status" value="1"/>
</dbReference>
<keyword evidence="2" id="KW-0677">Repeat</keyword>
<name>A0A937XCZ9_UNCEI</name>
<protein>
    <submittedName>
        <fullName evidence="8">Hsp70 family protein</fullName>
    </submittedName>
</protein>
<dbReference type="Gene3D" id="1.25.40.10">
    <property type="entry name" value="Tetratricopeptide repeat domain"/>
    <property type="match status" value="1"/>
</dbReference>
<dbReference type="InterPro" id="IPR018181">
    <property type="entry name" value="Heat_shock_70_CS"/>
</dbReference>